<dbReference type="GO" id="GO:0046872">
    <property type="term" value="F:metal ion binding"/>
    <property type="evidence" value="ECO:0007669"/>
    <property type="project" value="UniProtKB-KW"/>
</dbReference>
<accession>A0A858BUN5</accession>
<name>A0A858BUN5_9FIRM</name>
<reference evidence="4 5" key="1">
    <citation type="submission" date="2020-02" db="EMBL/GenBank/DDBJ databases">
        <authorList>
            <person name="Kim Y.B."/>
            <person name="Roh S.W."/>
        </authorList>
    </citation>
    <scope>NUCLEOTIDE SEQUENCE [LARGE SCALE GENOMIC DNA]</scope>
    <source>
        <strain evidence="4 5">DSM 103574</strain>
    </source>
</reference>
<feature type="binding site" evidence="3">
    <location>
        <position position="135"/>
    </location>
    <ligand>
        <name>Fe cation</name>
        <dbReference type="ChEBI" id="CHEBI:24875"/>
    </ligand>
</feature>
<evidence type="ECO:0000313" key="4">
    <source>
        <dbReference type="EMBL" id="QIB68899.1"/>
    </source>
</evidence>
<proteinExistence type="inferred from homology"/>
<dbReference type="NCBIfam" id="TIGR00079">
    <property type="entry name" value="pept_deformyl"/>
    <property type="match status" value="1"/>
</dbReference>
<keyword evidence="5" id="KW-1185">Reference proteome</keyword>
<protein>
    <recommendedName>
        <fullName evidence="3">Peptide deformylase</fullName>
        <shortName evidence="3">PDF</shortName>
        <ecNumber evidence="3">3.5.1.88</ecNumber>
    </recommendedName>
    <alternativeName>
        <fullName evidence="3">Polypeptide deformylase</fullName>
    </alternativeName>
</protein>
<keyword evidence="2 3" id="KW-0408">Iron</keyword>
<keyword evidence="3" id="KW-0479">Metal-binding</keyword>
<feature type="active site" evidence="3">
    <location>
        <position position="132"/>
    </location>
</feature>
<keyword evidence="3" id="KW-0648">Protein biosynthesis</keyword>
<dbReference type="InterPro" id="IPR023635">
    <property type="entry name" value="Peptide_deformylase"/>
</dbReference>
<dbReference type="InterPro" id="IPR036821">
    <property type="entry name" value="Peptide_deformylase_sf"/>
</dbReference>
<dbReference type="PANTHER" id="PTHR10458:SF22">
    <property type="entry name" value="PEPTIDE DEFORMYLASE"/>
    <property type="match status" value="1"/>
</dbReference>
<dbReference type="CDD" id="cd00487">
    <property type="entry name" value="Pep_deformylase"/>
    <property type="match status" value="1"/>
</dbReference>
<dbReference type="Gene3D" id="3.90.45.10">
    <property type="entry name" value="Peptide deformylase"/>
    <property type="match status" value="1"/>
</dbReference>
<sequence length="157" mass="17513">MALREIRFFDDESLRKISKQVDQVDDHIREILNDMAETMYNTEIGGGLAACQVGILRRLVVIDMGQGLLKLVNPHIVESQGEHLVIEGCLSCPGVWGKVLRPQSVRVNALDENGEAFTIEAADELAKCLCHEIDHLDGILFIDKVMEYVEVDAISHT</sequence>
<comment type="similarity">
    <text evidence="1 3">Belongs to the polypeptide deformylase family.</text>
</comment>
<organism evidence="4 5">
    <name type="scientific">Aminipila butyrica</name>
    <dbReference type="NCBI Taxonomy" id="433296"/>
    <lineage>
        <taxon>Bacteria</taxon>
        <taxon>Bacillati</taxon>
        <taxon>Bacillota</taxon>
        <taxon>Clostridia</taxon>
        <taxon>Peptostreptococcales</taxon>
        <taxon>Anaerovoracaceae</taxon>
        <taxon>Aminipila</taxon>
    </lineage>
</organism>
<gene>
    <name evidence="3 4" type="primary">def</name>
    <name evidence="4" type="ORF">Ami103574_05995</name>
</gene>
<dbReference type="NCBIfam" id="NF001159">
    <property type="entry name" value="PRK00150.1-3"/>
    <property type="match status" value="1"/>
</dbReference>
<comment type="function">
    <text evidence="3">Removes the formyl group from the N-terminal Met of newly synthesized proteins. Requires at least a dipeptide for an efficient rate of reaction. N-terminal L-methionine is a prerequisite for activity but the enzyme has broad specificity at other positions.</text>
</comment>
<keyword evidence="3 4" id="KW-0378">Hydrolase</keyword>
<dbReference type="AlphaFoldDB" id="A0A858BUN5"/>
<dbReference type="GO" id="GO:0006412">
    <property type="term" value="P:translation"/>
    <property type="evidence" value="ECO:0007669"/>
    <property type="project" value="UniProtKB-UniRule"/>
</dbReference>
<dbReference type="SUPFAM" id="SSF56420">
    <property type="entry name" value="Peptide deformylase"/>
    <property type="match status" value="1"/>
</dbReference>
<dbReference type="HAMAP" id="MF_00163">
    <property type="entry name" value="Pep_deformylase"/>
    <property type="match status" value="1"/>
</dbReference>
<dbReference type="EC" id="3.5.1.88" evidence="3"/>
<dbReference type="RefSeq" id="WP_163065762.1">
    <property type="nucleotide sequence ID" value="NZ_CP048649.1"/>
</dbReference>
<comment type="catalytic activity">
    <reaction evidence="3">
        <text>N-terminal N-formyl-L-methionyl-[peptide] + H2O = N-terminal L-methionyl-[peptide] + formate</text>
        <dbReference type="Rhea" id="RHEA:24420"/>
        <dbReference type="Rhea" id="RHEA-COMP:10639"/>
        <dbReference type="Rhea" id="RHEA-COMP:10640"/>
        <dbReference type="ChEBI" id="CHEBI:15377"/>
        <dbReference type="ChEBI" id="CHEBI:15740"/>
        <dbReference type="ChEBI" id="CHEBI:49298"/>
        <dbReference type="ChEBI" id="CHEBI:64731"/>
        <dbReference type="EC" id="3.5.1.88"/>
    </reaction>
</comment>
<dbReference type="Pfam" id="PF01327">
    <property type="entry name" value="Pep_deformylase"/>
    <property type="match status" value="1"/>
</dbReference>
<dbReference type="GO" id="GO:0042586">
    <property type="term" value="F:peptide deformylase activity"/>
    <property type="evidence" value="ECO:0007669"/>
    <property type="project" value="UniProtKB-UniRule"/>
</dbReference>
<dbReference type="KEGG" id="abut:Ami103574_05995"/>
<evidence type="ECO:0000313" key="5">
    <source>
        <dbReference type="Proteomes" id="UP000466848"/>
    </source>
</evidence>
<evidence type="ECO:0000256" key="2">
    <source>
        <dbReference type="ARBA" id="ARBA00023004"/>
    </source>
</evidence>
<dbReference type="PRINTS" id="PR01576">
    <property type="entry name" value="PDEFORMYLASE"/>
</dbReference>
<evidence type="ECO:0000256" key="1">
    <source>
        <dbReference type="ARBA" id="ARBA00010759"/>
    </source>
</evidence>
<dbReference type="Proteomes" id="UP000466848">
    <property type="component" value="Chromosome"/>
</dbReference>
<dbReference type="PANTHER" id="PTHR10458">
    <property type="entry name" value="PEPTIDE DEFORMYLASE"/>
    <property type="match status" value="1"/>
</dbReference>
<evidence type="ECO:0000256" key="3">
    <source>
        <dbReference type="HAMAP-Rule" id="MF_00163"/>
    </source>
</evidence>
<dbReference type="PIRSF" id="PIRSF004749">
    <property type="entry name" value="Pep_def"/>
    <property type="match status" value="1"/>
</dbReference>
<comment type="cofactor">
    <cofactor evidence="3">
        <name>Fe(2+)</name>
        <dbReference type="ChEBI" id="CHEBI:29033"/>
    </cofactor>
    <text evidence="3">Binds 1 Fe(2+) ion.</text>
</comment>
<dbReference type="EMBL" id="CP048649">
    <property type="protein sequence ID" value="QIB68899.1"/>
    <property type="molecule type" value="Genomic_DNA"/>
</dbReference>
<feature type="binding site" evidence="3">
    <location>
        <position position="89"/>
    </location>
    <ligand>
        <name>Fe cation</name>
        <dbReference type="ChEBI" id="CHEBI:24875"/>
    </ligand>
</feature>
<feature type="binding site" evidence="3">
    <location>
        <position position="131"/>
    </location>
    <ligand>
        <name>Fe cation</name>
        <dbReference type="ChEBI" id="CHEBI:24875"/>
    </ligand>
</feature>